<evidence type="ECO:0000313" key="2">
    <source>
        <dbReference type="Proteomes" id="UP000051298"/>
    </source>
</evidence>
<dbReference type="AlphaFoldDB" id="A0A0P1F157"/>
<gene>
    <name evidence="1" type="ORF">THS5294_02206</name>
</gene>
<protein>
    <submittedName>
        <fullName evidence="1">Uncharacterized protein</fullName>
    </submittedName>
</protein>
<accession>A0A0P1F157</accession>
<reference evidence="1 2" key="1">
    <citation type="submission" date="2015-09" db="EMBL/GenBank/DDBJ databases">
        <authorList>
            <consortium name="Swine Surveillance"/>
        </authorList>
    </citation>
    <scope>NUCLEOTIDE SEQUENCE [LARGE SCALE GENOMIC DNA]</scope>
    <source>
        <strain evidence="1 2">CECT 5294</strain>
    </source>
</reference>
<proteinExistence type="predicted"/>
<name>A0A0P1F157_9RHOB</name>
<dbReference type="EMBL" id="CYRX01000031">
    <property type="protein sequence ID" value="CUH60909.1"/>
    <property type="molecule type" value="Genomic_DNA"/>
</dbReference>
<dbReference type="Proteomes" id="UP000051298">
    <property type="component" value="Unassembled WGS sequence"/>
</dbReference>
<dbReference type="RefSeq" id="WP_038009556.1">
    <property type="nucleotide sequence ID" value="NZ_CYRX01000031.1"/>
</dbReference>
<evidence type="ECO:0000313" key="1">
    <source>
        <dbReference type="EMBL" id="CUH60909.1"/>
    </source>
</evidence>
<organism evidence="1 2">
    <name type="scientific">Thalassobacter stenotrophicus</name>
    <dbReference type="NCBI Taxonomy" id="266809"/>
    <lineage>
        <taxon>Bacteria</taxon>
        <taxon>Pseudomonadati</taxon>
        <taxon>Pseudomonadota</taxon>
        <taxon>Alphaproteobacteria</taxon>
        <taxon>Rhodobacterales</taxon>
        <taxon>Roseobacteraceae</taxon>
        <taxon>Thalassobacter</taxon>
    </lineage>
</organism>
<sequence length="66" mass="7854">MNQEVFLMNFRIPSGLKMQFEETCHQLRTNMTAEMNRMIRDFVKQSKEDLYEPVGWFYGDGGNDDI</sequence>